<evidence type="ECO:0000256" key="2">
    <source>
        <dbReference type="ARBA" id="ARBA00022723"/>
    </source>
</evidence>
<evidence type="ECO:0000259" key="4">
    <source>
        <dbReference type="Pfam" id="PF07687"/>
    </source>
</evidence>
<dbReference type="EMBL" id="QUMS01000001">
    <property type="protein sequence ID" value="REG10883.1"/>
    <property type="molecule type" value="Genomic_DNA"/>
</dbReference>
<keyword evidence="1" id="KW-0645">Protease</keyword>
<proteinExistence type="predicted"/>
<feature type="domain" description="Peptidase M20 dimerisation" evidence="4">
    <location>
        <begin position="197"/>
        <end position="356"/>
    </location>
</feature>
<organism evidence="5 6">
    <name type="scientific">Pelolinea submarina</name>
    <dbReference type="NCBI Taxonomy" id="913107"/>
    <lineage>
        <taxon>Bacteria</taxon>
        <taxon>Bacillati</taxon>
        <taxon>Chloroflexota</taxon>
        <taxon>Anaerolineae</taxon>
        <taxon>Anaerolineales</taxon>
        <taxon>Anaerolineaceae</taxon>
        <taxon>Pelolinea</taxon>
    </lineage>
</organism>
<keyword evidence="2" id="KW-0479">Metal-binding</keyword>
<sequence length="462" mass="51805">MESNTQKAIDYSHEHIQEFIDSLIDFLKIQTLSSDKSYKGEVRKGAEWLAAYLKRLDVQDIRIIDTNNNPIVYGSLHQAGEDKPTILIYGHYDVQPPDPLDEWMSPPFEPTIKDGILYARGSSDMKGQAMVSLAAIQSILAFDKMPVNLKFLFEGDEEVGSPSILPFLNEYKDLFKSDFVLNLDAGMVAKDMPTIVYGLRGLAYFEILVTGPAHDLHSGLFGGIVYNPIHALSKLIAGMKDEHGKIQLPGYYDDVLPLEKKERDELNALDNPDQYYIDEMGAKAVFGEEGFSNVERIGARPTLDVNGIWGGYTGEGSKTVIPSKAHAKLSMRLVPNQTPEKVRQQLTQYMQENAPKEVSWEIKQLSSDPAYLTHIDSKPTRCFIQSLEKVMGKKPVFKREGGSIPISTHFQNLLGCESVMSGFSLPGDRVHSPNERLDLELFEQGIEVIIDYFYRVAQECGD</sequence>
<dbReference type="NCBIfam" id="NF006579">
    <property type="entry name" value="PRK09104.1"/>
    <property type="match status" value="1"/>
</dbReference>
<dbReference type="InterPro" id="IPR002933">
    <property type="entry name" value="Peptidase_M20"/>
</dbReference>
<dbReference type="PANTHER" id="PTHR43270">
    <property type="entry name" value="BETA-ALA-HIS DIPEPTIDASE"/>
    <property type="match status" value="1"/>
</dbReference>
<dbReference type="Gene3D" id="3.30.70.360">
    <property type="match status" value="1"/>
</dbReference>
<dbReference type="AlphaFoldDB" id="A0A347ZTB1"/>
<dbReference type="InterPro" id="IPR051458">
    <property type="entry name" value="Cyt/Met_Dipeptidase"/>
</dbReference>
<dbReference type="Gene3D" id="3.40.630.10">
    <property type="entry name" value="Zn peptidases"/>
    <property type="match status" value="1"/>
</dbReference>
<dbReference type="InterPro" id="IPR036264">
    <property type="entry name" value="Bact_exopeptidase_dim_dom"/>
</dbReference>
<evidence type="ECO:0000256" key="1">
    <source>
        <dbReference type="ARBA" id="ARBA00022670"/>
    </source>
</evidence>
<dbReference type="NCBIfam" id="NF006053">
    <property type="entry name" value="PRK08201.1"/>
    <property type="match status" value="1"/>
</dbReference>
<dbReference type="GO" id="GO:0006508">
    <property type="term" value="P:proteolysis"/>
    <property type="evidence" value="ECO:0007669"/>
    <property type="project" value="UniProtKB-KW"/>
</dbReference>
<dbReference type="PANTHER" id="PTHR43270:SF12">
    <property type="entry name" value="SUCCINYL-DIAMINOPIMELATE DESUCCINYLASE"/>
    <property type="match status" value="1"/>
</dbReference>
<dbReference type="PROSITE" id="PS00759">
    <property type="entry name" value="ARGE_DAPE_CPG2_2"/>
    <property type="match status" value="1"/>
</dbReference>
<reference evidence="5 6" key="1">
    <citation type="submission" date="2018-08" db="EMBL/GenBank/DDBJ databases">
        <title>Genomic Encyclopedia of Type Strains, Phase IV (KMG-IV): sequencing the most valuable type-strain genomes for metagenomic binning, comparative biology and taxonomic classification.</title>
        <authorList>
            <person name="Goeker M."/>
        </authorList>
    </citation>
    <scope>NUCLEOTIDE SEQUENCE [LARGE SCALE GENOMIC DNA]</scope>
    <source>
        <strain evidence="5 6">DSM 23923</strain>
    </source>
</reference>
<protein>
    <submittedName>
        <fullName evidence="5">Acetylornithine deacetylase/succinyl-diaminopimelate desuccinylase-like protein</fullName>
    </submittedName>
</protein>
<evidence type="ECO:0000313" key="6">
    <source>
        <dbReference type="Proteomes" id="UP000256388"/>
    </source>
</evidence>
<keyword evidence="6" id="KW-1185">Reference proteome</keyword>
<dbReference type="RefSeq" id="WP_116224035.1">
    <property type="nucleotide sequence ID" value="NZ_AP018437.1"/>
</dbReference>
<dbReference type="GO" id="GO:0046872">
    <property type="term" value="F:metal ion binding"/>
    <property type="evidence" value="ECO:0007669"/>
    <property type="project" value="UniProtKB-KW"/>
</dbReference>
<evidence type="ECO:0000313" key="5">
    <source>
        <dbReference type="EMBL" id="REG10883.1"/>
    </source>
</evidence>
<dbReference type="InterPro" id="IPR001261">
    <property type="entry name" value="ArgE/DapE_CS"/>
</dbReference>
<accession>A0A347ZTB1</accession>
<dbReference type="Pfam" id="PF07687">
    <property type="entry name" value="M20_dimer"/>
    <property type="match status" value="1"/>
</dbReference>
<dbReference type="SUPFAM" id="SSF55031">
    <property type="entry name" value="Bacterial exopeptidase dimerisation domain"/>
    <property type="match status" value="1"/>
</dbReference>
<name>A0A347ZTB1_9CHLR</name>
<gene>
    <name evidence="5" type="ORF">DFR64_0751</name>
</gene>
<evidence type="ECO:0000256" key="3">
    <source>
        <dbReference type="ARBA" id="ARBA00022801"/>
    </source>
</evidence>
<keyword evidence="3" id="KW-0378">Hydrolase</keyword>
<dbReference type="GO" id="GO:0008233">
    <property type="term" value="F:peptidase activity"/>
    <property type="evidence" value="ECO:0007669"/>
    <property type="project" value="UniProtKB-KW"/>
</dbReference>
<comment type="caution">
    <text evidence="5">The sequence shown here is derived from an EMBL/GenBank/DDBJ whole genome shotgun (WGS) entry which is preliminary data.</text>
</comment>
<dbReference type="SUPFAM" id="SSF53187">
    <property type="entry name" value="Zn-dependent exopeptidases"/>
    <property type="match status" value="1"/>
</dbReference>
<dbReference type="Pfam" id="PF01546">
    <property type="entry name" value="Peptidase_M20"/>
    <property type="match status" value="1"/>
</dbReference>
<dbReference type="OrthoDB" id="9761532at2"/>
<dbReference type="InterPro" id="IPR011650">
    <property type="entry name" value="Peptidase_M20_dimer"/>
</dbReference>
<dbReference type="Proteomes" id="UP000256388">
    <property type="component" value="Unassembled WGS sequence"/>
</dbReference>